<dbReference type="SUPFAM" id="SSF54843">
    <property type="entry name" value="Ribosomal protein L22"/>
    <property type="match status" value="1"/>
</dbReference>
<feature type="compositionally biased region" description="Basic and acidic residues" evidence="11">
    <location>
        <begin position="116"/>
        <end position="140"/>
    </location>
</feature>
<evidence type="ECO:0000313" key="13">
    <source>
        <dbReference type="Proteomes" id="UP000176974"/>
    </source>
</evidence>
<dbReference type="InterPro" id="IPR047867">
    <property type="entry name" value="Ribosomal_uL22_bac/org-type"/>
</dbReference>
<dbReference type="GO" id="GO:0006412">
    <property type="term" value="P:translation"/>
    <property type="evidence" value="ECO:0007669"/>
    <property type="project" value="UniProtKB-UniRule"/>
</dbReference>
<keyword evidence="3 7" id="KW-0694">RNA-binding</keyword>
<dbReference type="EMBL" id="MHMY01000012">
    <property type="protein sequence ID" value="OGZ35329.1"/>
    <property type="molecule type" value="Genomic_DNA"/>
</dbReference>
<keyword evidence="5 7" id="KW-0687">Ribonucleoprotein</keyword>
<comment type="function">
    <text evidence="7">The globular domain of the protein is located near the polypeptide exit tunnel on the outside of the subunit, while an extended beta-hairpin is found that lines the wall of the exit tunnel in the center of the 70S ribosome.</text>
</comment>
<comment type="function">
    <text evidence="7 10">This protein binds specifically to 23S rRNA; its binding is stimulated by other ribosomal proteins, e.g., L4, L17, and L20. It is important during the early stages of 50S assembly. It makes multiple contacts with different domains of the 23S rRNA in the assembled 50S subunit and ribosome.</text>
</comment>
<accession>A0A1G2FB86</accession>
<name>A0A1G2FB86_9BACT</name>
<dbReference type="HAMAP" id="MF_01331_B">
    <property type="entry name" value="Ribosomal_uL22_B"/>
    <property type="match status" value="1"/>
</dbReference>
<evidence type="ECO:0000256" key="4">
    <source>
        <dbReference type="ARBA" id="ARBA00022980"/>
    </source>
</evidence>
<evidence type="ECO:0000256" key="6">
    <source>
        <dbReference type="ARBA" id="ARBA00035207"/>
    </source>
</evidence>
<evidence type="ECO:0000256" key="11">
    <source>
        <dbReference type="SAM" id="MobiDB-lite"/>
    </source>
</evidence>
<dbReference type="PANTHER" id="PTHR13501">
    <property type="entry name" value="CHLOROPLAST 50S RIBOSOMAL PROTEIN L22-RELATED"/>
    <property type="match status" value="1"/>
</dbReference>
<dbReference type="Pfam" id="PF00237">
    <property type="entry name" value="Ribosomal_L22"/>
    <property type="match status" value="1"/>
</dbReference>
<comment type="subunit">
    <text evidence="7 9">Part of the 50S ribosomal subunit.</text>
</comment>
<evidence type="ECO:0000256" key="7">
    <source>
        <dbReference type="HAMAP-Rule" id="MF_01331"/>
    </source>
</evidence>
<dbReference type="GO" id="GO:0003735">
    <property type="term" value="F:structural constituent of ribosome"/>
    <property type="evidence" value="ECO:0007669"/>
    <property type="project" value="InterPro"/>
</dbReference>
<dbReference type="Gene3D" id="3.90.470.10">
    <property type="entry name" value="Ribosomal protein L22/L17"/>
    <property type="match status" value="1"/>
</dbReference>
<dbReference type="InterPro" id="IPR005727">
    <property type="entry name" value="Ribosomal_uL22_bac/chlpt-type"/>
</dbReference>
<dbReference type="AlphaFoldDB" id="A0A1G2FB86"/>
<evidence type="ECO:0000256" key="1">
    <source>
        <dbReference type="ARBA" id="ARBA00009451"/>
    </source>
</evidence>
<keyword evidence="4 7" id="KW-0689">Ribosomal protein</keyword>
<reference evidence="12 13" key="1">
    <citation type="journal article" date="2016" name="Nat. Commun.">
        <title>Thousands of microbial genomes shed light on interconnected biogeochemical processes in an aquifer system.</title>
        <authorList>
            <person name="Anantharaman K."/>
            <person name="Brown C.T."/>
            <person name="Hug L.A."/>
            <person name="Sharon I."/>
            <person name="Castelle C.J."/>
            <person name="Probst A.J."/>
            <person name="Thomas B.C."/>
            <person name="Singh A."/>
            <person name="Wilkins M.J."/>
            <person name="Karaoz U."/>
            <person name="Brodie E.L."/>
            <person name="Williams K.H."/>
            <person name="Hubbard S.S."/>
            <person name="Banfield J.F."/>
        </authorList>
    </citation>
    <scope>NUCLEOTIDE SEQUENCE [LARGE SCALE GENOMIC DNA]</scope>
</reference>
<feature type="region of interest" description="Disordered" evidence="11">
    <location>
        <begin position="116"/>
        <end position="145"/>
    </location>
</feature>
<dbReference type="CDD" id="cd00336">
    <property type="entry name" value="Ribosomal_L22"/>
    <property type="match status" value="1"/>
</dbReference>
<gene>
    <name evidence="7" type="primary">rplV</name>
    <name evidence="12" type="ORF">A2815_02470</name>
</gene>
<proteinExistence type="inferred from homology"/>
<dbReference type="InterPro" id="IPR036394">
    <property type="entry name" value="Ribosomal_uL22_sf"/>
</dbReference>
<dbReference type="InterPro" id="IPR001063">
    <property type="entry name" value="Ribosomal_uL22"/>
</dbReference>
<dbReference type="PROSITE" id="PS00464">
    <property type="entry name" value="RIBOSOMAL_L22"/>
    <property type="match status" value="1"/>
</dbReference>
<sequence>MITAKLRHLRISPRKVRLVANLIRGMETEEAKVQLKFLSKRAAGPILKLLNSAIANAEHNFNLSRENLYISKIMVDPGPSLKRSLPRAMGRATPILKRTSHITIVLSERAGMVKREKPLKKAEKKEEKIETEEEKKEKSAVKPLKKKRLKVKKAEKVIPRKKGFKDIARKIFRRKSI</sequence>
<dbReference type="GO" id="GO:0022625">
    <property type="term" value="C:cytosolic large ribosomal subunit"/>
    <property type="evidence" value="ECO:0007669"/>
    <property type="project" value="TreeGrafter"/>
</dbReference>
<dbReference type="PANTHER" id="PTHR13501:SF8">
    <property type="entry name" value="LARGE RIBOSOMAL SUBUNIT PROTEIN UL22M"/>
    <property type="match status" value="1"/>
</dbReference>
<dbReference type="Proteomes" id="UP000176974">
    <property type="component" value="Unassembled WGS sequence"/>
</dbReference>
<keyword evidence="2 7" id="KW-0699">rRNA-binding</keyword>
<organism evidence="12 13">
    <name type="scientific">Candidatus Portnoybacteria bacterium RIFCSPHIGHO2_01_FULL_40_12b</name>
    <dbReference type="NCBI Taxonomy" id="1801994"/>
    <lineage>
        <taxon>Bacteria</taxon>
        <taxon>Candidatus Portnoyibacteriota</taxon>
    </lineage>
</organism>
<protein>
    <recommendedName>
        <fullName evidence="6 7">Large ribosomal subunit protein uL22</fullName>
    </recommendedName>
</protein>
<dbReference type="GO" id="GO:0019843">
    <property type="term" value="F:rRNA binding"/>
    <property type="evidence" value="ECO:0007669"/>
    <property type="project" value="UniProtKB-UniRule"/>
</dbReference>
<dbReference type="NCBIfam" id="TIGR01044">
    <property type="entry name" value="rplV_bact"/>
    <property type="match status" value="1"/>
</dbReference>
<comment type="caution">
    <text evidence="12">The sequence shown here is derived from an EMBL/GenBank/DDBJ whole genome shotgun (WGS) entry which is preliminary data.</text>
</comment>
<dbReference type="InterPro" id="IPR018260">
    <property type="entry name" value="Ribosomal_uL22_CS"/>
</dbReference>
<evidence type="ECO:0000256" key="10">
    <source>
        <dbReference type="RuleBase" id="RU004008"/>
    </source>
</evidence>
<evidence type="ECO:0000313" key="12">
    <source>
        <dbReference type="EMBL" id="OGZ35329.1"/>
    </source>
</evidence>
<evidence type="ECO:0000256" key="8">
    <source>
        <dbReference type="RuleBase" id="RU004005"/>
    </source>
</evidence>
<comment type="similarity">
    <text evidence="1 7 8">Belongs to the universal ribosomal protein uL22 family.</text>
</comment>
<evidence type="ECO:0000256" key="5">
    <source>
        <dbReference type="ARBA" id="ARBA00023274"/>
    </source>
</evidence>
<evidence type="ECO:0000256" key="3">
    <source>
        <dbReference type="ARBA" id="ARBA00022884"/>
    </source>
</evidence>
<evidence type="ECO:0000256" key="2">
    <source>
        <dbReference type="ARBA" id="ARBA00022730"/>
    </source>
</evidence>
<evidence type="ECO:0000256" key="9">
    <source>
        <dbReference type="RuleBase" id="RU004006"/>
    </source>
</evidence>